<evidence type="ECO:0000313" key="1">
    <source>
        <dbReference type="EMBL" id="MCW3485290.1"/>
    </source>
</evidence>
<evidence type="ECO:0008006" key="3">
    <source>
        <dbReference type="Google" id="ProtNLM"/>
    </source>
</evidence>
<evidence type="ECO:0000313" key="2">
    <source>
        <dbReference type="Proteomes" id="UP001207742"/>
    </source>
</evidence>
<comment type="caution">
    <text evidence="1">The sequence shown here is derived from an EMBL/GenBank/DDBJ whole genome shotgun (WGS) entry which is preliminary data.</text>
</comment>
<accession>A0ABT3INC8</accession>
<sequence length="305" mass="33937">MRKFFVTLLHFIAIILGIFTVGLLLPATPTTSKSLLFAQPIKDSLLIHTPAPRMVLVGGSNLSFGLNSEIIQDSLHIHPINTAIHAALGLIYMLDHTLPFIQSGDIVVISPEYEQFYNKFAYGREELLITALDVPPRAIHQLGIRQWAAIYSYLPAYLFSKFMPSQYLYNTESPVYGVSSFNTFGDASGHWQLGKEKFEPYASLGNKYNPAVVEKLMDFNKKMQEKGATLLVSFPGLQDSTFEKSIPQIAGIAAALKKNGLTVLGTPARYKMPDSLMFNTPYHLTKAGVDYRTNLLIADIKKAMQ</sequence>
<gene>
    <name evidence="1" type="ORF">OL497_15375</name>
</gene>
<dbReference type="Proteomes" id="UP001207742">
    <property type="component" value="Unassembled WGS sequence"/>
</dbReference>
<name>A0ABT3INC8_9BACT</name>
<protein>
    <recommendedName>
        <fullName evidence="3">SGNH/GDSL hydrolase family protein</fullName>
    </recommendedName>
</protein>
<organism evidence="1 2">
    <name type="scientific">Chitinophaga nivalis</name>
    <dbReference type="NCBI Taxonomy" id="2991709"/>
    <lineage>
        <taxon>Bacteria</taxon>
        <taxon>Pseudomonadati</taxon>
        <taxon>Bacteroidota</taxon>
        <taxon>Chitinophagia</taxon>
        <taxon>Chitinophagales</taxon>
        <taxon>Chitinophagaceae</taxon>
        <taxon>Chitinophaga</taxon>
    </lineage>
</organism>
<dbReference type="EMBL" id="JAPDNS010000001">
    <property type="protein sequence ID" value="MCW3485290.1"/>
    <property type="molecule type" value="Genomic_DNA"/>
</dbReference>
<keyword evidence="2" id="KW-1185">Reference proteome</keyword>
<proteinExistence type="predicted"/>
<dbReference type="RefSeq" id="WP_264731513.1">
    <property type="nucleotide sequence ID" value="NZ_JAPDNR010000001.1"/>
</dbReference>
<reference evidence="1 2" key="1">
    <citation type="submission" date="2022-10" db="EMBL/GenBank/DDBJ databases">
        <title>Chitinophaga nivalis PC15 sp. nov., isolated from Pyeongchang county, South Korea.</title>
        <authorList>
            <person name="Trinh H.N."/>
        </authorList>
    </citation>
    <scope>NUCLEOTIDE SEQUENCE [LARGE SCALE GENOMIC DNA]</scope>
    <source>
        <strain evidence="1 2">PC14</strain>
    </source>
</reference>